<gene>
    <name evidence="3" type="ORF">ASEP1449_LOCUS16538</name>
</gene>
<dbReference type="Pfam" id="PF24681">
    <property type="entry name" value="Kelch_KLHDC2_KLHL20_DRC7"/>
    <property type="match status" value="1"/>
</dbReference>
<dbReference type="GO" id="GO:0019760">
    <property type="term" value="P:glucosinolate metabolic process"/>
    <property type="evidence" value="ECO:0007669"/>
    <property type="project" value="UniProtKB-ARBA"/>
</dbReference>
<dbReference type="SUPFAM" id="SSF117281">
    <property type="entry name" value="Kelch motif"/>
    <property type="match status" value="1"/>
</dbReference>
<evidence type="ECO:0000256" key="1">
    <source>
        <dbReference type="ARBA" id="ARBA00022737"/>
    </source>
</evidence>
<dbReference type="GO" id="GO:0030234">
    <property type="term" value="F:enzyme regulator activity"/>
    <property type="evidence" value="ECO:0007669"/>
    <property type="project" value="TreeGrafter"/>
</dbReference>
<evidence type="ECO:0000313" key="3">
    <source>
        <dbReference type="EMBL" id="CAD9824704.1"/>
    </source>
</evidence>
<organism evidence="3">
    <name type="scientific">Attheya septentrionalis</name>
    <dbReference type="NCBI Taxonomy" id="420275"/>
    <lineage>
        <taxon>Eukaryota</taxon>
        <taxon>Sar</taxon>
        <taxon>Stramenopiles</taxon>
        <taxon>Ochrophyta</taxon>
        <taxon>Bacillariophyta</taxon>
        <taxon>Coscinodiscophyceae</taxon>
        <taxon>Chaetocerotophycidae</taxon>
        <taxon>Chaetocerotales</taxon>
        <taxon>Attheyaceae</taxon>
        <taxon>Attheya</taxon>
    </lineage>
</organism>
<dbReference type="PANTHER" id="PTHR47435:SF4">
    <property type="entry name" value="KELCH REPEAT PROTEIN (AFU_ORTHOLOGUE AFUA_5G12780)"/>
    <property type="match status" value="1"/>
</dbReference>
<name>A0A7S2UMW8_9STRA</name>
<reference evidence="3" key="1">
    <citation type="submission" date="2021-01" db="EMBL/GenBank/DDBJ databases">
        <authorList>
            <person name="Corre E."/>
            <person name="Pelletier E."/>
            <person name="Niang G."/>
            <person name="Scheremetjew M."/>
            <person name="Finn R."/>
            <person name="Kale V."/>
            <person name="Holt S."/>
            <person name="Cochrane G."/>
            <person name="Meng A."/>
            <person name="Brown T."/>
            <person name="Cohen L."/>
        </authorList>
    </citation>
    <scope>NUCLEOTIDE SEQUENCE</scope>
    <source>
        <strain evidence="3">CCMP2084</strain>
    </source>
</reference>
<dbReference type="PANTHER" id="PTHR47435">
    <property type="entry name" value="KELCH REPEAT PROTEIN (AFU_ORTHOLOGUE AFUA_5G12780)"/>
    <property type="match status" value="1"/>
</dbReference>
<dbReference type="GO" id="GO:0005829">
    <property type="term" value="C:cytosol"/>
    <property type="evidence" value="ECO:0007669"/>
    <property type="project" value="TreeGrafter"/>
</dbReference>
<keyword evidence="1" id="KW-0677">Repeat</keyword>
<evidence type="ECO:0000256" key="2">
    <source>
        <dbReference type="ARBA" id="ARBA00023004"/>
    </source>
</evidence>
<sequence>MVSVCWTKLDQSPDPKHGVPCTRSSHGVSLVNNGTRLVVYGGETVARTPLGPLESTWVADCVVHDTAAVWQWKLVQQPTLSPPLRVGHAQASLVEGDGDIVYIFGGRMGIEMGESALNDLWKFHHTTETWTQITEFQGSPPEARSFHRMIAVGTDLYVFGGCGAKGRLADLHRFDTLTQTWQDLGASQLLRGRGGANLFHINDSSLAVIAGFAGEETSDGHFFVLSNGGGSWKKSLVDEVLLQDLRPRSVCVSGTLPELDIAFMFGGEVDPSEKGHEGAGGFENDLVVLDRQTGAVCQTIQAPENDNPWPEARGWSDGAVGPNNSLYVFGGLAGNDDSPSRLNDFWRCDFVKP</sequence>
<keyword evidence="2" id="KW-0408">Iron</keyword>
<accession>A0A7S2UMW8</accession>
<dbReference type="Gene3D" id="2.120.10.80">
    <property type="entry name" value="Kelch-type beta propeller"/>
    <property type="match status" value="2"/>
</dbReference>
<dbReference type="AlphaFoldDB" id="A0A7S2UMW8"/>
<dbReference type="InterPro" id="IPR015915">
    <property type="entry name" value="Kelch-typ_b-propeller"/>
</dbReference>
<proteinExistence type="predicted"/>
<dbReference type="EMBL" id="HBHQ01024547">
    <property type="protein sequence ID" value="CAD9824704.1"/>
    <property type="molecule type" value="Transcribed_RNA"/>
</dbReference>
<protein>
    <submittedName>
        <fullName evidence="3">Uncharacterized protein</fullName>
    </submittedName>
</protein>